<feature type="signal peptide" evidence="3">
    <location>
        <begin position="1"/>
        <end position="21"/>
    </location>
</feature>
<dbReference type="GO" id="GO:0005576">
    <property type="term" value="C:extracellular region"/>
    <property type="evidence" value="ECO:0007669"/>
    <property type="project" value="UniProtKB-SubCell"/>
</dbReference>
<dbReference type="GO" id="GO:0008191">
    <property type="term" value="F:metalloendopeptidase inhibitor activity"/>
    <property type="evidence" value="ECO:0007669"/>
    <property type="project" value="InterPro"/>
</dbReference>
<comment type="subcellular location">
    <subcellularLocation>
        <location evidence="1">Secreted</location>
    </subcellularLocation>
</comment>
<reference evidence="4 5" key="1">
    <citation type="submission" date="2019-01" db="EMBL/GenBank/DDBJ databases">
        <title>A draft genome assembly of the solar-powered sea slug Elysia chlorotica.</title>
        <authorList>
            <person name="Cai H."/>
            <person name="Li Q."/>
            <person name="Fang X."/>
            <person name="Li J."/>
            <person name="Curtis N.E."/>
            <person name="Altenburger A."/>
            <person name="Shibata T."/>
            <person name="Feng M."/>
            <person name="Maeda T."/>
            <person name="Schwartz J.A."/>
            <person name="Shigenobu S."/>
            <person name="Lundholm N."/>
            <person name="Nishiyama T."/>
            <person name="Yang H."/>
            <person name="Hasebe M."/>
            <person name="Li S."/>
            <person name="Pierce S.K."/>
            <person name="Wang J."/>
        </authorList>
    </citation>
    <scope>NUCLEOTIDE SEQUENCE [LARGE SCALE GENOMIC DNA]</scope>
    <source>
        <strain evidence="4">EC2010</strain>
        <tissue evidence="4">Whole organism of an adult</tissue>
    </source>
</reference>
<dbReference type="AlphaFoldDB" id="A0A433SS89"/>
<proteinExistence type="predicted"/>
<dbReference type="Pfam" id="PF00965">
    <property type="entry name" value="TIMP"/>
    <property type="match status" value="1"/>
</dbReference>
<organism evidence="4 5">
    <name type="scientific">Elysia chlorotica</name>
    <name type="common">Eastern emerald elysia</name>
    <name type="synonym">Sea slug</name>
    <dbReference type="NCBI Taxonomy" id="188477"/>
    <lineage>
        <taxon>Eukaryota</taxon>
        <taxon>Metazoa</taxon>
        <taxon>Spiralia</taxon>
        <taxon>Lophotrochozoa</taxon>
        <taxon>Mollusca</taxon>
        <taxon>Gastropoda</taxon>
        <taxon>Heterobranchia</taxon>
        <taxon>Euthyneura</taxon>
        <taxon>Panpulmonata</taxon>
        <taxon>Sacoglossa</taxon>
        <taxon>Placobranchoidea</taxon>
        <taxon>Plakobranchidae</taxon>
        <taxon>Elysia</taxon>
    </lineage>
</organism>
<dbReference type="InterPro" id="IPR001820">
    <property type="entry name" value="TIMP"/>
</dbReference>
<evidence type="ECO:0000256" key="2">
    <source>
        <dbReference type="ARBA" id="ARBA00022525"/>
    </source>
</evidence>
<evidence type="ECO:0000256" key="3">
    <source>
        <dbReference type="SAM" id="SignalP"/>
    </source>
</evidence>
<keyword evidence="5" id="KW-1185">Reference proteome</keyword>
<sequence length="148" mass="16340">MNPVMTAALFAVVAMATQTLACENALTAEELQEFYCSSDVVFRGFNNRASSGFYRNMQGHRIQSASYTYRIEDMFKGTEPPSSSIVVRVTRNLDLDSCTQYVTDGQADSALVFASASGRFQMLETCRHSVPWSCVSESLRSSLSNITC</sequence>
<comment type="caution">
    <text evidence="4">The sequence shown here is derived from an EMBL/GenBank/DDBJ whole genome shotgun (WGS) entry which is preliminary data.</text>
</comment>
<evidence type="ECO:0000313" key="4">
    <source>
        <dbReference type="EMBL" id="RUS72140.1"/>
    </source>
</evidence>
<evidence type="ECO:0008006" key="6">
    <source>
        <dbReference type="Google" id="ProtNLM"/>
    </source>
</evidence>
<name>A0A433SS89_ELYCH</name>
<keyword evidence="3" id="KW-0732">Signal</keyword>
<dbReference type="Gene3D" id="2.40.50.120">
    <property type="match status" value="1"/>
</dbReference>
<dbReference type="EMBL" id="RQTK01001106">
    <property type="protein sequence ID" value="RUS72140.1"/>
    <property type="molecule type" value="Genomic_DNA"/>
</dbReference>
<evidence type="ECO:0000313" key="5">
    <source>
        <dbReference type="Proteomes" id="UP000271974"/>
    </source>
</evidence>
<evidence type="ECO:0000256" key="1">
    <source>
        <dbReference type="ARBA" id="ARBA00004613"/>
    </source>
</evidence>
<dbReference type="SUPFAM" id="SSF50242">
    <property type="entry name" value="TIMP-like"/>
    <property type="match status" value="1"/>
</dbReference>
<dbReference type="Proteomes" id="UP000271974">
    <property type="component" value="Unassembled WGS sequence"/>
</dbReference>
<keyword evidence="2" id="KW-0964">Secreted</keyword>
<protein>
    <recommendedName>
        <fullName evidence="6">NTR domain-containing protein</fullName>
    </recommendedName>
</protein>
<feature type="chain" id="PRO_5019145871" description="NTR domain-containing protein" evidence="3">
    <location>
        <begin position="22"/>
        <end position="148"/>
    </location>
</feature>
<dbReference type="InterPro" id="IPR008993">
    <property type="entry name" value="TIMP-like_OB-fold"/>
</dbReference>
<accession>A0A433SS89</accession>
<gene>
    <name evidence="4" type="ORF">EGW08_020099</name>
</gene>